<dbReference type="Proteomes" id="UP000218899">
    <property type="component" value="Chromosome"/>
</dbReference>
<evidence type="ECO:0000313" key="11">
    <source>
        <dbReference type="EMBL" id="BAU48513.1"/>
    </source>
</evidence>
<organism evidence="11 12">
    <name type="scientific">Sulfurifustis variabilis</name>
    <dbReference type="NCBI Taxonomy" id="1675686"/>
    <lineage>
        <taxon>Bacteria</taxon>
        <taxon>Pseudomonadati</taxon>
        <taxon>Pseudomonadota</taxon>
        <taxon>Gammaproteobacteria</taxon>
        <taxon>Acidiferrobacterales</taxon>
        <taxon>Acidiferrobacteraceae</taxon>
        <taxon>Sulfurifustis</taxon>
    </lineage>
</organism>
<keyword evidence="12" id="KW-1185">Reference proteome</keyword>
<dbReference type="EMBL" id="AP014936">
    <property type="protein sequence ID" value="BAU48513.1"/>
    <property type="molecule type" value="Genomic_DNA"/>
</dbReference>
<evidence type="ECO:0000256" key="9">
    <source>
        <dbReference type="SAM" id="Phobius"/>
    </source>
</evidence>
<keyword evidence="7" id="KW-0560">Oxidoreductase</keyword>
<keyword evidence="6 9" id="KW-1133">Transmembrane helix</keyword>
<keyword evidence="2" id="KW-0813">Transport</keyword>
<comment type="subcellular location">
    <subcellularLocation>
        <location evidence="1">Cell membrane</location>
        <topology evidence="1">Multi-pass membrane protein</topology>
    </subcellularLocation>
</comment>
<name>A0A1B4V4P9_9GAMM</name>
<accession>A0A1B4V4P9</accession>
<dbReference type="GO" id="GO:0005886">
    <property type="term" value="C:plasma membrane"/>
    <property type="evidence" value="ECO:0007669"/>
    <property type="project" value="UniProtKB-SubCell"/>
</dbReference>
<keyword evidence="8 9" id="KW-0472">Membrane</keyword>
<keyword evidence="5" id="KW-0249">Electron transport</keyword>
<feature type="transmembrane region" description="Helical" evidence="9">
    <location>
        <begin position="147"/>
        <end position="169"/>
    </location>
</feature>
<evidence type="ECO:0000259" key="10">
    <source>
        <dbReference type="Pfam" id="PF02665"/>
    </source>
</evidence>
<feature type="transmembrane region" description="Helical" evidence="9">
    <location>
        <begin position="6"/>
        <end position="24"/>
    </location>
</feature>
<evidence type="ECO:0000256" key="6">
    <source>
        <dbReference type="ARBA" id="ARBA00022989"/>
    </source>
</evidence>
<dbReference type="GO" id="GO:0020037">
    <property type="term" value="F:heme binding"/>
    <property type="evidence" value="ECO:0007669"/>
    <property type="project" value="TreeGrafter"/>
</dbReference>
<evidence type="ECO:0000256" key="1">
    <source>
        <dbReference type="ARBA" id="ARBA00004651"/>
    </source>
</evidence>
<feature type="domain" description="NarG-like" evidence="10">
    <location>
        <begin position="64"/>
        <end position="217"/>
    </location>
</feature>
<keyword evidence="3" id="KW-1003">Cell membrane</keyword>
<feature type="transmembrane region" description="Helical" evidence="9">
    <location>
        <begin position="116"/>
        <end position="135"/>
    </location>
</feature>
<evidence type="ECO:0000256" key="2">
    <source>
        <dbReference type="ARBA" id="ARBA00022448"/>
    </source>
</evidence>
<gene>
    <name evidence="11" type="ORF">SVA_1960</name>
</gene>
<evidence type="ECO:0000256" key="8">
    <source>
        <dbReference type="ARBA" id="ARBA00023136"/>
    </source>
</evidence>
<feature type="transmembrane region" description="Helical" evidence="9">
    <location>
        <begin position="71"/>
        <end position="91"/>
    </location>
</feature>
<protein>
    <submittedName>
        <fullName evidence="11">Nitrate reductase</fullName>
    </submittedName>
</protein>
<evidence type="ECO:0000256" key="7">
    <source>
        <dbReference type="ARBA" id="ARBA00023002"/>
    </source>
</evidence>
<dbReference type="InterPro" id="IPR051936">
    <property type="entry name" value="Heme-iron_electron_transfer"/>
</dbReference>
<evidence type="ECO:0000256" key="4">
    <source>
        <dbReference type="ARBA" id="ARBA00022692"/>
    </source>
</evidence>
<dbReference type="RefSeq" id="WP_096461015.1">
    <property type="nucleotide sequence ID" value="NZ_AP014936.1"/>
</dbReference>
<keyword evidence="4 9" id="KW-0812">Transmembrane</keyword>
<dbReference type="AlphaFoldDB" id="A0A1B4V4P9"/>
<dbReference type="OrthoDB" id="9769404at2"/>
<evidence type="ECO:0000256" key="5">
    <source>
        <dbReference type="ARBA" id="ARBA00022982"/>
    </source>
</evidence>
<reference evidence="11 12" key="1">
    <citation type="submission" date="2015-08" db="EMBL/GenBank/DDBJ databases">
        <title>Complete genome sequence of Sulfurifustis variabilis.</title>
        <authorList>
            <person name="Miura A."/>
            <person name="Kojima H."/>
            <person name="Fukui M."/>
        </authorList>
    </citation>
    <scope>NUCLEOTIDE SEQUENCE [LARGE SCALE GENOMIC DNA]</scope>
    <source>
        <strain evidence="12">skN76</strain>
    </source>
</reference>
<evidence type="ECO:0000256" key="3">
    <source>
        <dbReference type="ARBA" id="ARBA00022475"/>
    </source>
</evidence>
<dbReference type="PANTHER" id="PTHR30598:SF3">
    <property type="entry name" value="RESPIRATORY NITRATE REDUCTASE 1 GAMMA CHAIN"/>
    <property type="match status" value="1"/>
</dbReference>
<dbReference type="GO" id="GO:0009055">
    <property type="term" value="F:electron transfer activity"/>
    <property type="evidence" value="ECO:0007669"/>
    <property type="project" value="TreeGrafter"/>
</dbReference>
<feature type="transmembrane region" description="Helical" evidence="9">
    <location>
        <begin position="189"/>
        <end position="209"/>
    </location>
</feature>
<proteinExistence type="predicted"/>
<dbReference type="GO" id="GO:0008940">
    <property type="term" value="F:nitrate reductase activity"/>
    <property type="evidence" value="ECO:0007669"/>
    <property type="project" value="TreeGrafter"/>
</dbReference>
<sequence length="252" mass="28220">MSAVTVIYVVLFYVATAIFLAGLARKVYVYARTPQPLKIPTTPAPTTRAGVWMRMAREVTVFESLFKSNKWIWLFGWIFHFALLLAFFRHLRYAITPESFLWPFVSLELVQTAGKYGGYAMVIGLLGLLGRRIVVDRVRYISSPSDFLMLLLLLGIAGSGLMMTFVSHTDIVALKAFLLGLMLFDWQPLPASAPLLIHLGLVVVLMIVFPFSKLLHAPGVFFSPTRNQVDNPREQRWVAGWSAEPPTSGRAG</sequence>
<evidence type="ECO:0000313" key="12">
    <source>
        <dbReference type="Proteomes" id="UP000218899"/>
    </source>
</evidence>
<dbReference type="InterPro" id="IPR036197">
    <property type="entry name" value="NarG-like_sf"/>
</dbReference>
<dbReference type="KEGG" id="sva:SVA_1960"/>
<dbReference type="Pfam" id="PF02665">
    <property type="entry name" value="Nitrate_red_gam"/>
    <property type="match status" value="1"/>
</dbReference>
<dbReference type="PANTHER" id="PTHR30598">
    <property type="entry name" value="NITRATE REDUCTASE PRIVATE CHAPERONE, REDOX ENZYME MATURATION PROTEIN REMP FAMILY"/>
    <property type="match status" value="1"/>
</dbReference>
<dbReference type="Gene3D" id="1.20.950.20">
    <property type="entry name" value="Transmembrane di-heme cytochromes, Chain C"/>
    <property type="match status" value="1"/>
</dbReference>
<dbReference type="SUPFAM" id="SSF103501">
    <property type="entry name" value="Respiratory nitrate reductase 1 gamma chain"/>
    <property type="match status" value="1"/>
</dbReference>
<dbReference type="InterPro" id="IPR023234">
    <property type="entry name" value="NarG-like_domain"/>
</dbReference>
<dbReference type="GO" id="GO:0019645">
    <property type="term" value="P:anaerobic electron transport chain"/>
    <property type="evidence" value="ECO:0007669"/>
    <property type="project" value="TreeGrafter"/>
</dbReference>